<protein>
    <submittedName>
        <fullName evidence="6">DNA-binding response regulator</fullName>
    </submittedName>
</protein>
<dbReference type="RefSeq" id="WP_188642220.1">
    <property type="nucleotide sequence ID" value="NZ_BMID01000001.1"/>
</dbReference>
<dbReference type="CDD" id="cd17535">
    <property type="entry name" value="REC_NarL-like"/>
    <property type="match status" value="1"/>
</dbReference>
<dbReference type="SUPFAM" id="SSF52172">
    <property type="entry name" value="CheY-like"/>
    <property type="match status" value="1"/>
</dbReference>
<feature type="domain" description="HTH luxR-type" evidence="4">
    <location>
        <begin position="143"/>
        <end position="208"/>
    </location>
</feature>
<dbReference type="InterPro" id="IPR011006">
    <property type="entry name" value="CheY-like_superfamily"/>
</dbReference>
<keyword evidence="2 6" id="KW-0238">DNA-binding</keyword>
<keyword evidence="1 3" id="KW-0597">Phosphoprotein</keyword>
<evidence type="ECO:0000256" key="1">
    <source>
        <dbReference type="ARBA" id="ARBA00022553"/>
    </source>
</evidence>
<dbReference type="Gene3D" id="3.40.50.2300">
    <property type="match status" value="1"/>
</dbReference>
<dbReference type="SMART" id="SM00448">
    <property type="entry name" value="REC"/>
    <property type="match status" value="1"/>
</dbReference>
<sequence length="211" mass="23257">MTRVMIADDHPLVLSGVESILRDSEFEVVGRASDGTSVLEALSSVRPDILVLDVSMPQMSGMDVLRTMRARGDQRPIILLTASLADHCLVEALSLNVDGILLKEGAEHLLVRCLRDVSQGKRWIDREAMDRALSYTMNDGKKGQHPLACLTKRERAVTGLIARGMRNRAIAVELGVTEGTVKVYLHRIYEKLNVQSRTELALLASSAPEIE</sequence>
<dbReference type="InterPro" id="IPR058245">
    <property type="entry name" value="NreC/VraR/RcsB-like_REC"/>
</dbReference>
<dbReference type="EMBL" id="BMID01000001">
    <property type="protein sequence ID" value="GGA07044.1"/>
    <property type="molecule type" value="Genomic_DNA"/>
</dbReference>
<evidence type="ECO:0000259" key="4">
    <source>
        <dbReference type="PROSITE" id="PS50043"/>
    </source>
</evidence>
<dbReference type="Gene3D" id="1.10.10.10">
    <property type="entry name" value="Winged helix-like DNA-binding domain superfamily/Winged helix DNA-binding domain"/>
    <property type="match status" value="1"/>
</dbReference>
<dbReference type="Pfam" id="PF00072">
    <property type="entry name" value="Response_reg"/>
    <property type="match status" value="1"/>
</dbReference>
<comment type="caution">
    <text evidence="6">The sequence shown here is derived from an EMBL/GenBank/DDBJ whole genome shotgun (WGS) entry which is preliminary data.</text>
</comment>
<gene>
    <name evidence="6" type="ORF">GCM10010923_16290</name>
</gene>
<dbReference type="InterPro" id="IPR016032">
    <property type="entry name" value="Sig_transdc_resp-reg_C-effctor"/>
</dbReference>
<accession>A0ABQ1FEE5</accession>
<feature type="domain" description="Response regulatory" evidence="5">
    <location>
        <begin position="3"/>
        <end position="118"/>
    </location>
</feature>
<dbReference type="PANTHER" id="PTHR43214">
    <property type="entry name" value="TWO-COMPONENT RESPONSE REGULATOR"/>
    <property type="match status" value="1"/>
</dbReference>
<dbReference type="InterPro" id="IPR001789">
    <property type="entry name" value="Sig_transdc_resp-reg_receiver"/>
</dbReference>
<dbReference type="PROSITE" id="PS50110">
    <property type="entry name" value="RESPONSE_REGULATORY"/>
    <property type="match status" value="1"/>
</dbReference>
<dbReference type="InterPro" id="IPR039420">
    <property type="entry name" value="WalR-like"/>
</dbReference>
<dbReference type="InterPro" id="IPR036388">
    <property type="entry name" value="WH-like_DNA-bd_sf"/>
</dbReference>
<organism evidence="6 7">
    <name type="scientific">Blastomonas marina</name>
    <dbReference type="NCBI Taxonomy" id="1867408"/>
    <lineage>
        <taxon>Bacteria</taxon>
        <taxon>Pseudomonadati</taxon>
        <taxon>Pseudomonadota</taxon>
        <taxon>Alphaproteobacteria</taxon>
        <taxon>Sphingomonadales</taxon>
        <taxon>Sphingomonadaceae</taxon>
        <taxon>Blastomonas</taxon>
    </lineage>
</organism>
<reference evidence="7" key="1">
    <citation type="journal article" date="2019" name="Int. J. Syst. Evol. Microbiol.">
        <title>The Global Catalogue of Microorganisms (GCM) 10K type strain sequencing project: providing services to taxonomists for standard genome sequencing and annotation.</title>
        <authorList>
            <consortium name="The Broad Institute Genomics Platform"/>
            <consortium name="The Broad Institute Genome Sequencing Center for Infectious Disease"/>
            <person name="Wu L."/>
            <person name="Ma J."/>
        </authorList>
    </citation>
    <scope>NUCLEOTIDE SEQUENCE [LARGE SCALE GENOMIC DNA]</scope>
    <source>
        <strain evidence="7">CGMCC 1.15297</strain>
    </source>
</reference>
<keyword evidence="7" id="KW-1185">Reference proteome</keyword>
<dbReference type="PROSITE" id="PS50043">
    <property type="entry name" value="HTH_LUXR_2"/>
    <property type="match status" value="1"/>
</dbReference>
<evidence type="ECO:0000256" key="2">
    <source>
        <dbReference type="ARBA" id="ARBA00023125"/>
    </source>
</evidence>
<evidence type="ECO:0000313" key="7">
    <source>
        <dbReference type="Proteomes" id="UP000603317"/>
    </source>
</evidence>
<dbReference type="GO" id="GO:0003677">
    <property type="term" value="F:DNA binding"/>
    <property type="evidence" value="ECO:0007669"/>
    <property type="project" value="UniProtKB-KW"/>
</dbReference>
<dbReference type="Proteomes" id="UP000603317">
    <property type="component" value="Unassembled WGS sequence"/>
</dbReference>
<dbReference type="SUPFAM" id="SSF46894">
    <property type="entry name" value="C-terminal effector domain of the bipartite response regulators"/>
    <property type="match status" value="1"/>
</dbReference>
<dbReference type="SMART" id="SM00421">
    <property type="entry name" value="HTH_LUXR"/>
    <property type="match status" value="1"/>
</dbReference>
<dbReference type="PRINTS" id="PR00038">
    <property type="entry name" value="HTHLUXR"/>
</dbReference>
<feature type="modified residue" description="4-aspartylphosphate" evidence="3">
    <location>
        <position position="53"/>
    </location>
</feature>
<dbReference type="PROSITE" id="PS00622">
    <property type="entry name" value="HTH_LUXR_1"/>
    <property type="match status" value="1"/>
</dbReference>
<evidence type="ECO:0000259" key="5">
    <source>
        <dbReference type="PROSITE" id="PS50110"/>
    </source>
</evidence>
<name>A0ABQ1FEE5_9SPHN</name>
<evidence type="ECO:0000313" key="6">
    <source>
        <dbReference type="EMBL" id="GGA07044.1"/>
    </source>
</evidence>
<proteinExistence type="predicted"/>
<evidence type="ECO:0000256" key="3">
    <source>
        <dbReference type="PROSITE-ProRule" id="PRU00169"/>
    </source>
</evidence>
<dbReference type="Pfam" id="PF00196">
    <property type="entry name" value="GerE"/>
    <property type="match status" value="1"/>
</dbReference>
<dbReference type="InterPro" id="IPR000792">
    <property type="entry name" value="Tscrpt_reg_LuxR_C"/>
</dbReference>
<dbReference type="CDD" id="cd06170">
    <property type="entry name" value="LuxR_C_like"/>
    <property type="match status" value="1"/>
</dbReference>